<keyword evidence="1" id="KW-0812">Transmembrane</keyword>
<dbReference type="EMBL" id="JACEZU010000010">
    <property type="protein sequence ID" value="MBA5689202.1"/>
    <property type="molecule type" value="Genomic_DNA"/>
</dbReference>
<comment type="caution">
    <text evidence="3">The sequence shown here is derived from an EMBL/GenBank/DDBJ whole genome shotgun (WGS) entry which is preliminary data.</text>
</comment>
<keyword evidence="2" id="KW-0732">Signal</keyword>
<feature type="chain" id="PRO_5030509498" evidence="2">
    <location>
        <begin position="24"/>
        <end position="168"/>
    </location>
</feature>
<evidence type="ECO:0000313" key="4">
    <source>
        <dbReference type="Proteomes" id="UP000573499"/>
    </source>
</evidence>
<keyword evidence="1" id="KW-0472">Membrane</keyword>
<reference evidence="3 4" key="1">
    <citation type="submission" date="2020-07" db="EMBL/GenBank/DDBJ databases">
        <title>Novel species isolated from subtropical streams in China.</title>
        <authorList>
            <person name="Lu H."/>
        </authorList>
    </citation>
    <scope>NUCLEOTIDE SEQUENCE [LARGE SCALE GENOMIC DNA]</scope>
    <source>
        <strain evidence="3 4">LX47W</strain>
    </source>
</reference>
<proteinExistence type="predicted"/>
<dbReference type="AlphaFoldDB" id="A0A7W2FCQ3"/>
<protein>
    <submittedName>
        <fullName evidence="3">Uncharacterized protein</fullName>
    </submittedName>
</protein>
<name>A0A7W2FCQ3_9BURK</name>
<feature type="signal peptide" evidence="2">
    <location>
        <begin position="1"/>
        <end position="23"/>
    </location>
</feature>
<evidence type="ECO:0000256" key="1">
    <source>
        <dbReference type="SAM" id="Phobius"/>
    </source>
</evidence>
<evidence type="ECO:0000256" key="2">
    <source>
        <dbReference type="SAM" id="SignalP"/>
    </source>
</evidence>
<sequence>MDNWKTAVGKAVVPGAMASVASAAALALCAKKESGHMFAAANAISHWLWGDQAFRQNGPTWKYTVLGYGIHHASSMFWATLFEQAAGKMLVRHSARTTLVASAAATAVACFVDYQMTPERLRPGYEERLSRRSLALVYAAFGIGLAAGSLINHQHQLPASENQTSANA</sequence>
<dbReference type="RefSeq" id="WP_182155562.1">
    <property type="nucleotide sequence ID" value="NZ_JACEZU010000010.1"/>
</dbReference>
<feature type="transmembrane region" description="Helical" evidence="1">
    <location>
        <begin position="134"/>
        <end position="151"/>
    </location>
</feature>
<accession>A0A7W2FCQ3</accession>
<evidence type="ECO:0000313" key="3">
    <source>
        <dbReference type="EMBL" id="MBA5689202.1"/>
    </source>
</evidence>
<organism evidence="3 4">
    <name type="scientific">Rugamonas apoptosis</name>
    <dbReference type="NCBI Taxonomy" id="2758570"/>
    <lineage>
        <taxon>Bacteria</taxon>
        <taxon>Pseudomonadati</taxon>
        <taxon>Pseudomonadota</taxon>
        <taxon>Betaproteobacteria</taxon>
        <taxon>Burkholderiales</taxon>
        <taxon>Oxalobacteraceae</taxon>
        <taxon>Telluria group</taxon>
        <taxon>Rugamonas</taxon>
    </lineage>
</organism>
<gene>
    <name evidence="3" type="ORF">H3H39_19350</name>
</gene>
<dbReference type="Proteomes" id="UP000573499">
    <property type="component" value="Unassembled WGS sequence"/>
</dbReference>
<keyword evidence="4" id="KW-1185">Reference proteome</keyword>
<keyword evidence="1" id="KW-1133">Transmembrane helix</keyword>